<keyword evidence="3" id="KW-1185">Reference proteome</keyword>
<name>A0A5C6RZC6_9RHOB</name>
<feature type="transmembrane region" description="Helical" evidence="1">
    <location>
        <begin position="12"/>
        <end position="31"/>
    </location>
</feature>
<dbReference type="SUPFAM" id="SSF103473">
    <property type="entry name" value="MFS general substrate transporter"/>
    <property type="match status" value="1"/>
</dbReference>
<evidence type="ECO:0000256" key="1">
    <source>
        <dbReference type="SAM" id="Phobius"/>
    </source>
</evidence>
<evidence type="ECO:0000313" key="2">
    <source>
        <dbReference type="EMBL" id="TXB67427.1"/>
    </source>
</evidence>
<dbReference type="EMBL" id="VOPL01000007">
    <property type="protein sequence ID" value="TXB67427.1"/>
    <property type="molecule type" value="Genomic_DNA"/>
</dbReference>
<feature type="transmembrane region" description="Helical" evidence="1">
    <location>
        <begin position="43"/>
        <end position="63"/>
    </location>
</feature>
<feature type="transmembrane region" description="Helical" evidence="1">
    <location>
        <begin position="160"/>
        <end position="180"/>
    </location>
</feature>
<feature type="transmembrane region" description="Helical" evidence="1">
    <location>
        <begin position="100"/>
        <end position="119"/>
    </location>
</feature>
<dbReference type="OrthoDB" id="8229750at2"/>
<dbReference type="RefSeq" id="WP_147100102.1">
    <property type="nucleotide sequence ID" value="NZ_JBHUFH010000010.1"/>
</dbReference>
<dbReference type="AlphaFoldDB" id="A0A5C6RZC6"/>
<keyword evidence="1" id="KW-0812">Transmembrane</keyword>
<feature type="transmembrane region" description="Helical" evidence="1">
    <location>
        <begin position="131"/>
        <end position="154"/>
    </location>
</feature>
<proteinExistence type="predicted"/>
<gene>
    <name evidence="2" type="ORF">FQV27_15100</name>
</gene>
<evidence type="ECO:0000313" key="3">
    <source>
        <dbReference type="Proteomes" id="UP000321562"/>
    </source>
</evidence>
<feature type="transmembrane region" description="Helical" evidence="1">
    <location>
        <begin position="201"/>
        <end position="221"/>
    </location>
</feature>
<organism evidence="2 3">
    <name type="scientific">Paracoccus aurantiacus</name>
    <dbReference type="NCBI Taxonomy" id="2599412"/>
    <lineage>
        <taxon>Bacteria</taxon>
        <taxon>Pseudomonadati</taxon>
        <taxon>Pseudomonadota</taxon>
        <taxon>Alphaproteobacteria</taxon>
        <taxon>Rhodobacterales</taxon>
        <taxon>Paracoccaceae</taxon>
        <taxon>Paracoccus</taxon>
    </lineage>
</organism>
<dbReference type="Proteomes" id="UP000321562">
    <property type="component" value="Unassembled WGS sequence"/>
</dbReference>
<feature type="transmembrane region" description="Helical" evidence="1">
    <location>
        <begin position="292"/>
        <end position="311"/>
    </location>
</feature>
<keyword evidence="1" id="KW-1133">Transmembrane helix</keyword>
<dbReference type="InterPro" id="IPR036259">
    <property type="entry name" value="MFS_trans_sf"/>
</dbReference>
<sequence length="383" mass="39597">MTKLNARSAGFALIAGHVAGMIDLAALPIWVDTLIGGYGYRPAMGGALPTGFLLGAVIASLFLSRRFDKVQPRMLAPAGYWIAGACFLAMTFMNGFAIHLLLHLIGGMAAGTALSVVHGTMGRAENPHRMFAYAGIGFGLFSLLFLGGVPQLIGVLGPQAFFYAAGGTMLAAAIITTLWMPEGSVPETVDLSTRFPRPVRFAIEGIMGMALIQGLVFSYLIQVGNARGFGEGNVEIVLILLGIVNLFPPALAALLENCLPAIGVSRVGPIVQGVFALLIMLSGSFMGYAVPAIFFAAVMIFTHTFVFGFIARHDPTGSAVSATPAMLMTGSAVAPFLGGALVEIFGFGAIGSFAAIVAIACSWLFARAGQAAGETGGTAPATN</sequence>
<feature type="transmembrane region" description="Helical" evidence="1">
    <location>
        <begin position="267"/>
        <end position="286"/>
    </location>
</feature>
<accession>A0A5C6RZC6</accession>
<dbReference type="Gene3D" id="1.20.1250.20">
    <property type="entry name" value="MFS general substrate transporter like domains"/>
    <property type="match status" value="1"/>
</dbReference>
<feature type="transmembrane region" description="Helical" evidence="1">
    <location>
        <begin position="318"/>
        <end position="338"/>
    </location>
</feature>
<comment type="caution">
    <text evidence="2">The sequence shown here is derived from an EMBL/GenBank/DDBJ whole genome shotgun (WGS) entry which is preliminary data.</text>
</comment>
<feature type="transmembrane region" description="Helical" evidence="1">
    <location>
        <begin position="344"/>
        <end position="366"/>
    </location>
</feature>
<protein>
    <submittedName>
        <fullName evidence="2">MFS transporter</fullName>
    </submittedName>
</protein>
<reference evidence="2 3" key="1">
    <citation type="submission" date="2019-08" db="EMBL/GenBank/DDBJ databases">
        <authorList>
            <person name="Ye J."/>
        </authorList>
    </citation>
    <scope>NUCLEOTIDE SEQUENCE [LARGE SCALE GENOMIC DNA]</scope>
    <source>
        <strain evidence="2 3">TK008</strain>
    </source>
</reference>
<feature type="transmembrane region" description="Helical" evidence="1">
    <location>
        <begin position="236"/>
        <end position="255"/>
    </location>
</feature>
<keyword evidence="1" id="KW-0472">Membrane</keyword>
<feature type="transmembrane region" description="Helical" evidence="1">
    <location>
        <begin position="75"/>
        <end position="94"/>
    </location>
</feature>